<dbReference type="Pfam" id="PF12783">
    <property type="entry name" value="Sec7-like_HUS"/>
    <property type="match status" value="1"/>
</dbReference>
<dbReference type="InterPro" id="IPR032817">
    <property type="entry name" value="Mon2_C"/>
</dbReference>
<dbReference type="InterPro" id="IPR016024">
    <property type="entry name" value="ARM-type_fold"/>
</dbReference>
<evidence type="ECO:0000259" key="4">
    <source>
        <dbReference type="Pfam" id="PF12783"/>
    </source>
</evidence>
<feature type="domain" description="Mon2/Sec7/BIG1-like dimerisation and cyclophilin-binding" evidence="6">
    <location>
        <begin position="4"/>
        <end position="174"/>
    </location>
</feature>
<gene>
    <name evidence="7" type="ORF">LODBEIA_P07920</name>
</gene>
<keyword evidence="2" id="KW-0653">Protein transport</keyword>
<name>A0ABP0ZEH6_9ASCO</name>
<evidence type="ECO:0000259" key="5">
    <source>
        <dbReference type="Pfam" id="PF16206"/>
    </source>
</evidence>
<evidence type="ECO:0000259" key="6">
    <source>
        <dbReference type="Pfam" id="PF16213"/>
    </source>
</evidence>
<dbReference type="InterPro" id="IPR032691">
    <property type="entry name" value="Mon2/Sec7/BIG1-like_HUS"/>
</dbReference>
<feature type="region of interest" description="Disordered" evidence="3">
    <location>
        <begin position="540"/>
        <end position="580"/>
    </location>
</feature>
<evidence type="ECO:0000256" key="1">
    <source>
        <dbReference type="ARBA" id="ARBA00022448"/>
    </source>
</evidence>
<feature type="compositionally biased region" description="Low complexity" evidence="3">
    <location>
        <begin position="544"/>
        <end position="554"/>
    </location>
</feature>
<dbReference type="RefSeq" id="XP_066827730.1">
    <property type="nucleotide sequence ID" value="XM_066976751.1"/>
</dbReference>
<feature type="domain" description="Mon2 C-terminal" evidence="5">
    <location>
        <begin position="933"/>
        <end position="1064"/>
    </location>
</feature>
<protein>
    <submittedName>
        <fullName evidence="7">Uncharacterized protein</fullName>
    </submittedName>
</protein>
<sequence length="1609" mass="182732">MSHVSQLLADLNSLASDSKKRHPDVRHSVDEAIKLLKHYKPTTPLAEIQDADTQKATSHSLTSACDTGNVKLNNIALPIINRLLLLRFIPSANLQSVMKSFAESSHLAVDIQLKILQCLPLFSNYANDLTGSLIIDLIDICSNLTSSNRSPIVMNAASATLQQLFSDVFERAANSQGQRDCKVEVDSDEIIEVDQSSYEAYLILADLGRIITNNRPTYMKSSTHIKVLSALDICENLLHGHEKLFQTHQELAYLLRVEIVPSLLKMLDSQSKSYALIVRVLRIIQILLSSQLQNLKIEIEIIISFLNHILLDNEEDEELRPRWEKILVLEMYKNLFHDFGAIKSIFQTYDHDNLKKDVLRELFTILDSYLQDINPLRDDIVRPPRALSEQQSGSSFSTRIMHISRENSSLKTPILDHLDKSDPPATIPSTYPIYLIFEILVSFSVGVSDFVTSLSAAGEKANDIESDVDFINAIMESTASEVSLLYSQLLYTSTDNSIFQVLLKSFQRFTHTLGLLGIDSLRDKLLVVLSKTVIENVSRKSIQQHEQQQQQQQQGEYDEKQKEMEIEKEKEKEKGEESGSLLEEQRKQLMAIGGSLVDTISATIQNSTADNNNNENSASASQAAALRPRNLNPRQVQCLRVLLSLASSLGSTLGRSWSVIWITLQWAAYFLEGADSFSGFSKNSQQAGVSPQLNAADFEVIEVSYRKLFDSIAEIPPDAFKDLLLCFIELSDAAFSDNSDNSDEVGKFGLKQCPYNKSFPLSTISKVTELNPVRFIIEDDTNWEIVSAYFTKLSSNRNLSTSMRLFAATAYGKVVEVMAERGFNAKTDAIIEQTSVKTLKSLNLCLQELFGQGIAGELLMLNCETEIHLMILKTLHRLIEKYDSHYQSSWKQVFDILNTPFKGAGDIHQSHLKDKFQLLLEHSFDTLKLILDEFLSTLPIQQLKFLVDTLVNFARQTNDLNISFSAVSYFWLVSDCFRSRLDSFSEDRNIESIANWKSEGELVEFIDAQDECYASYFSLDLYLLLCLAKLSKEEMQRAQVREGAIHTFFQIIDAHGPILKQNWSIIYEIAIPNVVSICPNSYSKEWSETLRLLLEGFTTMYRKYFTVAVDSNVVAKWQIYVDYMQTLINFNLIEVNLIVFGALQDLLRAPISISSNSQVTDLLFNLWSRVPVEYDLVNPEYQESVVSHMKVFQPLYRQLEPNLTIEQVDIISDLFNKTARYPVIPLSQLDDVKPSKLQAAILDNIREVEVDDSQIQAAIAQLLTNIIVYPFGVKARIDQKLQNNPVVKKNYKIPTFTAVSFHALLLLDDKLKRYGYVKLLDNEKNLVRTMKALHEIVENKAGGQKRIVNEESLGSQALWQRSQNLLLRIIESLLKRESDPSVELLNLITKSLTLTLRNEDGEFLAASDEACKIEQYLQLKKVVVPQLVKTENPAFVLEFLEEIYNTSYLYDLNEVEKNLILSNVKDNHEAIEQLTTFSLHQFFGTTEPLHVFPNSKIRINCLKELYEFSTHPTSYKPVAEVYLLRRICFALRRTIADLKLVVRRPLPMIQLQELRLILEMLDSLKEISLPNVHLSKKMNQLLIELIPHAKKVAGMGHVLSQILIKKGVS</sequence>
<dbReference type="EMBL" id="OZ022405">
    <property type="protein sequence ID" value="CAK9436234.1"/>
    <property type="molecule type" value="Genomic_DNA"/>
</dbReference>
<reference evidence="7 8" key="1">
    <citation type="submission" date="2024-03" db="EMBL/GenBank/DDBJ databases">
        <authorList>
            <person name="Brejova B."/>
        </authorList>
    </citation>
    <scope>NUCLEOTIDE SEQUENCE [LARGE SCALE GENOMIC DNA]</scope>
    <source>
        <strain evidence="7 8">CBS 14171</strain>
    </source>
</reference>
<dbReference type="Pfam" id="PF16213">
    <property type="entry name" value="DCB"/>
    <property type="match status" value="1"/>
</dbReference>
<keyword evidence="1" id="KW-0813">Transport</keyword>
<dbReference type="Proteomes" id="UP001497383">
    <property type="component" value="Chromosome 1"/>
</dbReference>
<evidence type="ECO:0000313" key="7">
    <source>
        <dbReference type="EMBL" id="CAK9436234.1"/>
    </source>
</evidence>
<feature type="compositionally biased region" description="Basic and acidic residues" evidence="3">
    <location>
        <begin position="557"/>
        <end position="580"/>
    </location>
</feature>
<keyword evidence="8" id="KW-1185">Reference proteome</keyword>
<accession>A0ABP0ZEH6</accession>
<dbReference type="InterPro" id="IPR032629">
    <property type="entry name" value="DCB_dom"/>
</dbReference>
<dbReference type="SUPFAM" id="SSF48371">
    <property type="entry name" value="ARM repeat"/>
    <property type="match status" value="1"/>
</dbReference>
<dbReference type="Pfam" id="PF16206">
    <property type="entry name" value="Mon2_C"/>
    <property type="match status" value="1"/>
</dbReference>
<evidence type="ECO:0000256" key="2">
    <source>
        <dbReference type="ARBA" id="ARBA00022927"/>
    </source>
</evidence>
<organism evidence="7 8">
    <name type="scientific">Lodderomyces beijingensis</name>
    <dbReference type="NCBI Taxonomy" id="1775926"/>
    <lineage>
        <taxon>Eukaryota</taxon>
        <taxon>Fungi</taxon>
        <taxon>Dikarya</taxon>
        <taxon>Ascomycota</taxon>
        <taxon>Saccharomycotina</taxon>
        <taxon>Pichiomycetes</taxon>
        <taxon>Debaryomycetaceae</taxon>
        <taxon>Candida/Lodderomyces clade</taxon>
        <taxon>Lodderomyces</taxon>
    </lineage>
</organism>
<evidence type="ECO:0000313" key="8">
    <source>
        <dbReference type="Proteomes" id="UP001497383"/>
    </source>
</evidence>
<evidence type="ECO:0000256" key="3">
    <source>
        <dbReference type="SAM" id="MobiDB-lite"/>
    </source>
</evidence>
<feature type="domain" description="Mon2/Sec7/BIG1-like HUS" evidence="4">
    <location>
        <begin position="198"/>
        <end position="358"/>
    </location>
</feature>
<proteinExistence type="predicted"/>
<dbReference type="GeneID" id="92205988"/>